<keyword evidence="1" id="KW-1133">Transmembrane helix</keyword>
<dbReference type="EMBL" id="FNFP01000001">
    <property type="protein sequence ID" value="SDK11119.1"/>
    <property type="molecule type" value="Genomic_DNA"/>
</dbReference>
<accession>A0A1G8Z7R4</accession>
<feature type="transmembrane region" description="Helical" evidence="1">
    <location>
        <begin position="6"/>
        <end position="25"/>
    </location>
</feature>
<protein>
    <submittedName>
        <fullName evidence="2">Uncharacterized protein</fullName>
    </submittedName>
</protein>
<organism evidence="2 3">
    <name type="scientific">Natronincola ferrireducens</name>
    <dbReference type="NCBI Taxonomy" id="393762"/>
    <lineage>
        <taxon>Bacteria</taxon>
        <taxon>Bacillati</taxon>
        <taxon>Bacillota</taxon>
        <taxon>Clostridia</taxon>
        <taxon>Peptostreptococcales</taxon>
        <taxon>Natronincolaceae</taxon>
        <taxon>Natronincola</taxon>
    </lineage>
</organism>
<dbReference type="Proteomes" id="UP000198718">
    <property type="component" value="Unassembled WGS sequence"/>
</dbReference>
<gene>
    <name evidence="2" type="ORF">SAMN05660472_00765</name>
</gene>
<proteinExistence type="predicted"/>
<evidence type="ECO:0000313" key="3">
    <source>
        <dbReference type="Proteomes" id="UP000198718"/>
    </source>
</evidence>
<keyword evidence="3" id="KW-1185">Reference proteome</keyword>
<evidence type="ECO:0000256" key="1">
    <source>
        <dbReference type="SAM" id="Phobius"/>
    </source>
</evidence>
<dbReference type="RefSeq" id="WP_176762040.1">
    <property type="nucleotide sequence ID" value="NZ_FNFP01000001.1"/>
</dbReference>
<dbReference type="AlphaFoldDB" id="A0A1G8Z7R4"/>
<keyword evidence="1" id="KW-0472">Membrane</keyword>
<sequence length="47" mass="5358">MDRKIKWLIVVTIGSIFALGLIFILKERHLDRGRTLGINGLPDTTEH</sequence>
<reference evidence="2 3" key="1">
    <citation type="submission" date="2016-10" db="EMBL/GenBank/DDBJ databases">
        <authorList>
            <person name="de Groot N.N."/>
        </authorList>
    </citation>
    <scope>NUCLEOTIDE SEQUENCE [LARGE SCALE GENOMIC DNA]</scope>
    <source>
        <strain evidence="2 3">DSM 18346</strain>
    </source>
</reference>
<name>A0A1G8Z7R4_9FIRM</name>
<evidence type="ECO:0000313" key="2">
    <source>
        <dbReference type="EMBL" id="SDK11119.1"/>
    </source>
</evidence>
<keyword evidence="1" id="KW-0812">Transmembrane</keyword>